<dbReference type="InterPro" id="IPR019834">
    <property type="entry name" value="Glyco_hydro_8_CS"/>
</dbReference>
<name>A0ABT1XIX5_9BURK</name>
<keyword evidence="5" id="KW-0136">Cellulose degradation</keyword>
<comment type="caution">
    <text evidence="11">The sequence shown here is derived from an EMBL/GenBank/DDBJ whole genome shotgun (WGS) entry which is preliminary data.</text>
</comment>
<keyword evidence="7 9" id="KW-0119">Carbohydrate metabolism</keyword>
<organism evidence="11 12">
    <name type="scientific">Limnobacter parvus</name>
    <dbReference type="NCBI Taxonomy" id="2939690"/>
    <lineage>
        <taxon>Bacteria</taxon>
        <taxon>Pseudomonadati</taxon>
        <taxon>Pseudomonadota</taxon>
        <taxon>Betaproteobacteria</taxon>
        <taxon>Burkholderiales</taxon>
        <taxon>Burkholderiaceae</taxon>
        <taxon>Limnobacter</taxon>
    </lineage>
</organism>
<keyword evidence="4 9" id="KW-0378">Hydrolase</keyword>
<comment type="similarity">
    <text evidence="2 9">Belongs to the glycosyl hydrolase 8 (cellulase D) family.</text>
</comment>
<dbReference type="PRINTS" id="PR00735">
    <property type="entry name" value="GLHYDRLASE8"/>
</dbReference>
<feature type="chain" id="PRO_5046074455" description="Glucanase" evidence="10">
    <location>
        <begin position="27"/>
        <end position="383"/>
    </location>
</feature>
<sequence>MVQWYQGARRLFVGTLLLASAAACSAAPPSGWPGWEGFKAAFVSEDGRVIDRSQEDLRTVSEGQSYGLFFALVAQDRKAFDSILKWTENNLSAGDMGKQLPAWIWGKQGDSWGVIDANSASDADLWIAYALLEASRVWCHQPYADKARDLGNLILSKESIDVNGLGLSILPGHTGFVQEDGAIKLNPSYLPPFMMARFADAWADDARWAQVYLASQKLLLQTGATGSYPDWVLYNNGQMTLPEDEQRGDYDAIRTYMWIGMSHNGDPVTNALLKQLSPTIGLLLKRQNMPEWFEPLGKNVSTQAGPAGFQVAMAPFLQAAGLPDQAKKFNARSLKKANKDSWLAYGYYNGALSLFGQGYMDKLYQFNATGELLPRGKEVPSCG</sequence>
<evidence type="ECO:0000256" key="10">
    <source>
        <dbReference type="SAM" id="SignalP"/>
    </source>
</evidence>
<reference evidence="11" key="1">
    <citation type="submission" date="2022-07" db="EMBL/GenBank/DDBJ databases">
        <authorList>
            <person name="Xamxidin M."/>
        </authorList>
    </citation>
    <scope>NUCLEOTIDE SEQUENCE</scope>
    <source>
        <strain evidence="11">YS8-69</strain>
    </source>
</reference>
<evidence type="ECO:0000256" key="7">
    <source>
        <dbReference type="ARBA" id="ARBA00023326"/>
    </source>
</evidence>
<evidence type="ECO:0000256" key="1">
    <source>
        <dbReference type="ARBA" id="ARBA00000966"/>
    </source>
</evidence>
<dbReference type="Pfam" id="PF01270">
    <property type="entry name" value="Glyco_hydro_8"/>
    <property type="match status" value="1"/>
</dbReference>
<proteinExistence type="inferred from homology"/>
<evidence type="ECO:0000256" key="6">
    <source>
        <dbReference type="ARBA" id="ARBA00023295"/>
    </source>
</evidence>
<keyword evidence="3 10" id="KW-0732">Signal</keyword>
<evidence type="ECO:0000256" key="9">
    <source>
        <dbReference type="RuleBase" id="RU361167"/>
    </source>
</evidence>
<evidence type="ECO:0000256" key="2">
    <source>
        <dbReference type="ARBA" id="ARBA00009209"/>
    </source>
</evidence>
<dbReference type="EC" id="3.2.1.-" evidence="9"/>
<dbReference type="InterPro" id="IPR008928">
    <property type="entry name" value="6-hairpin_glycosidase_sf"/>
</dbReference>
<dbReference type="Proteomes" id="UP001165267">
    <property type="component" value="Unassembled WGS sequence"/>
</dbReference>
<evidence type="ECO:0000256" key="8">
    <source>
        <dbReference type="PROSITE-ProRule" id="PRU10058"/>
    </source>
</evidence>
<gene>
    <name evidence="11" type="primary">bcsZ</name>
    <name evidence="11" type="ORF">NSP04_10645</name>
</gene>
<accession>A0ABT1XIX5</accession>
<evidence type="ECO:0000256" key="3">
    <source>
        <dbReference type="ARBA" id="ARBA00022729"/>
    </source>
</evidence>
<dbReference type="InterPro" id="IPR002037">
    <property type="entry name" value="Glyco_hydro_8"/>
</dbReference>
<dbReference type="InterPro" id="IPR012341">
    <property type="entry name" value="6hp_glycosidase-like_sf"/>
</dbReference>
<dbReference type="EMBL" id="JANKHG010000018">
    <property type="protein sequence ID" value="MCR2747104.1"/>
    <property type="molecule type" value="Genomic_DNA"/>
</dbReference>
<dbReference type="GO" id="GO:0008810">
    <property type="term" value="F:cellulase activity"/>
    <property type="evidence" value="ECO:0007669"/>
    <property type="project" value="UniProtKB-EC"/>
</dbReference>
<keyword evidence="6 9" id="KW-0326">Glycosidase</keyword>
<keyword evidence="7 9" id="KW-0624">Polysaccharide degradation</keyword>
<feature type="active site" description="Nucleophile" evidence="8">
    <location>
        <position position="122"/>
    </location>
</feature>
<dbReference type="PROSITE" id="PS00812">
    <property type="entry name" value="GLYCOSYL_HYDROL_F8"/>
    <property type="match status" value="1"/>
</dbReference>
<comment type="catalytic activity">
    <reaction evidence="1">
        <text>Endohydrolysis of (1-&gt;4)-beta-D-glucosidic linkages in cellulose, lichenin and cereal beta-D-glucans.</text>
        <dbReference type="EC" id="3.2.1.4"/>
    </reaction>
</comment>
<dbReference type="Gene3D" id="1.50.10.10">
    <property type="match status" value="1"/>
</dbReference>
<dbReference type="SUPFAM" id="SSF48208">
    <property type="entry name" value="Six-hairpin glycosidases"/>
    <property type="match status" value="1"/>
</dbReference>
<feature type="signal peptide" evidence="10">
    <location>
        <begin position="1"/>
        <end position="26"/>
    </location>
</feature>
<evidence type="ECO:0000256" key="4">
    <source>
        <dbReference type="ARBA" id="ARBA00022801"/>
    </source>
</evidence>
<dbReference type="NCBIfam" id="NF008305">
    <property type="entry name" value="PRK11097.1"/>
    <property type="match status" value="1"/>
</dbReference>
<evidence type="ECO:0000313" key="11">
    <source>
        <dbReference type="EMBL" id="MCR2747104.1"/>
    </source>
</evidence>
<evidence type="ECO:0000313" key="12">
    <source>
        <dbReference type="Proteomes" id="UP001165267"/>
    </source>
</evidence>
<evidence type="ECO:0000256" key="5">
    <source>
        <dbReference type="ARBA" id="ARBA00023001"/>
    </source>
</evidence>
<keyword evidence="12" id="KW-1185">Reference proteome</keyword>
<protein>
    <recommendedName>
        <fullName evidence="9">Glucanase</fullName>
        <ecNumber evidence="9">3.2.1.-</ecNumber>
    </recommendedName>
</protein>